<protein>
    <submittedName>
        <fullName evidence="1">Serine hydrolase</fullName>
    </submittedName>
</protein>
<feature type="non-terminal residue" evidence="1">
    <location>
        <position position="1"/>
    </location>
</feature>
<comment type="caution">
    <text evidence="1">The sequence shown here is derived from an EMBL/GenBank/DDBJ whole genome shotgun (WGS) entry which is preliminary data.</text>
</comment>
<dbReference type="EMBL" id="JACDQQ010002277">
    <property type="protein sequence ID" value="MBA0087983.1"/>
    <property type="molecule type" value="Genomic_DNA"/>
</dbReference>
<dbReference type="AlphaFoldDB" id="A0A7V8NV27"/>
<gene>
    <name evidence="1" type="ORF">HRJ53_23605</name>
</gene>
<dbReference type="GO" id="GO:0016787">
    <property type="term" value="F:hydrolase activity"/>
    <property type="evidence" value="ECO:0007669"/>
    <property type="project" value="UniProtKB-KW"/>
</dbReference>
<accession>A0A7V8NV27</accession>
<keyword evidence="1" id="KW-0378">Hydrolase</keyword>
<dbReference type="Proteomes" id="UP000567293">
    <property type="component" value="Unassembled WGS sequence"/>
</dbReference>
<evidence type="ECO:0000313" key="2">
    <source>
        <dbReference type="Proteomes" id="UP000567293"/>
    </source>
</evidence>
<evidence type="ECO:0000313" key="1">
    <source>
        <dbReference type="EMBL" id="MBA0087983.1"/>
    </source>
</evidence>
<proteinExistence type="predicted"/>
<name>A0A7V8NV27_9BACT</name>
<keyword evidence="2" id="KW-1185">Reference proteome</keyword>
<organism evidence="1 2">
    <name type="scientific">Candidatus Acidiferrum panamense</name>
    <dbReference type="NCBI Taxonomy" id="2741543"/>
    <lineage>
        <taxon>Bacteria</taxon>
        <taxon>Pseudomonadati</taxon>
        <taxon>Acidobacteriota</taxon>
        <taxon>Terriglobia</taxon>
        <taxon>Candidatus Acidiferrales</taxon>
        <taxon>Candidatus Acidiferrum</taxon>
    </lineage>
</organism>
<reference evidence="1" key="1">
    <citation type="submission" date="2020-06" db="EMBL/GenBank/DDBJ databases">
        <title>Legume-microbial interactions unlock mineral nutrients during tropical forest succession.</title>
        <authorList>
            <person name="Epihov D.Z."/>
        </authorList>
    </citation>
    <scope>NUCLEOTIDE SEQUENCE [LARGE SCALE GENOMIC DNA]</scope>
    <source>
        <strain evidence="1">Pan2503</strain>
    </source>
</reference>
<sequence length="69" mass="7864">IILTITVENGHLFVRENDEEKQEYLAESPNDFYSTTSTDECSFKPETGLAQVLVLHLDDGRNPELKRVP</sequence>